<dbReference type="STRING" id="195883.A0A482XQH6"/>
<keyword evidence="4" id="KW-0326">Glycosidase</keyword>
<keyword evidence="3" id="KW-0325">Glycoprotein</keyword>
<evidence type="ECO:0000313" key="13">
    <source>
        <dbReference type="EMBL" id="RZF48026.1"/>
    </source>
</evidence>
<evidence type="ECO:0000256" key="7">
    <source>
        <dbReference type="ARBA" id="ARBA00066522"/>
    </source>
</evidence>
<dbReference type="InterPro" id="IPR024240">
    <property type="entry name" value="NAGLU_N"/>
</dbReference>
<dbReference type="Pfam" id="PF12972">
    <property type="entry name" value="NAGLU_C"/>
    <property type="match status" value="1"/>
</dbReference>
<dbReference type="PANTHER" id="PTHR12872:SF1">
    <property type="entry name" value="ALPHA-N-ACETYLGLUCOSAMINIDASE"/>
    <property type="match status" value="1"/>
</dbReference>
<accession>A0A482XQH6</accession>
<evidence type="ECO:0000256" key="6">
    <source>
        <dbReference type="ARBA" id="ARBA00060996"/>
    </source>
</evidence>
<feature type="domain" description="Alpha-N-acetylglucosaminidase C-terminal" evidence="12">
    <location>
        <begin position="482"/>
        <end position="743"/>
    </location>
</feature>
<organism evidence="13 14">
    <name type="scientific">Laodelphax striatellus</name>
    <name type="common">Small brown planthopper</name>
    <name type="synonym">Delphax striatella</name>
    <dbReference type="NCBI Taxonomy" id="195883"/>
    <lineage>
        <taxon>Eukaryota</taxon>
        <taxon>Metazoa</taxon>
        <taxon>Ecdysozoa</taxon>
        <taxon>Arthropoda</taxon>
        <taxon>Hexapoda</taxon>
        <taxon>Insecta</taxon>
        <taxon>Pterygota</taxon>
        <taxon>Neoptera</taxon>
        <taxon>Paraneoptera</taxon>
        <taxon>Hemiptera</taxon>
        <taxon>Auchenorrhyncha</taxon>
        <taxon>Fulgoroidea</taxon>
        <taxon>Delphacidae</taxon>
        <taxon>Criomorphinae</taxon>
        <taxon>Laodelphax</taxon>
    </lineage>
</organism>
<dbReference type="PANTHER" id="PTHR12872">
    <property type="entry name" value="ALPHA-N-ACETYLGLUCOSAMINIDASE"/>
    <property type="match status" value="1"/>
</dbReference>
<evidence type="ECO:0000256" key="1">
    <source>
        <dbReference type="ARBA" id="ARBA00022729"/>
    </source>
</evidence>
<gene>
    <name evidence="13" type="ORF">LSTR_LSTR002092</name>
</gene>
<feature type="chain" id="PRO_5019747237" description="Alpha-N-acetylglucosaminidase" evidence="9">
    <location>
        <begin position="20"/>
        <end position="762"/>
    </location>
</feature>
<evidence type="ECO:0000313" key="14">
    <source>
        <dbReference type="Proteomes" id="UP000291343"/>
    </source>
</evidence>
<evidence type="ECO:0000256" key="4">
    <source>
        <dbReference type="ARBA" id="ARBA00023295"/>
    </source>
</evidence>
<evidence type="ECO:0000256" key="9">
    <source>
        <dbReference type="SAM" id="SignalP"/>
    </source>
</evidence>
<dbReference type="GO" id="GO:0048731">
    <property type="term" value="P:system development"/>
    <property type="evidence" value="ECO:0007669"/>
    <property type="project" value="UniProtKB-ARBA"/>
</dbReference>
<feature type="domain" description="Alpha-N-acetylglucosaminidase N-terminal" evidence="11">
    <location>
        <begin position="42"/>
        <end position="126"/>
    </location>
</feature>
<dbReference type="InterPro" id="IPR029018">
    <property type="entry name" value="Hex-like_dom2"/>
</dbReference>
<dbReference type="GO" id="GO:0004561">
    <property type="term" value="F:alpha-N-acetylglucosaminidase activity"/>
    <property type="evidence" value="ECO:0007669"/>
    <property type="project" value="UniProtKB-EC"/>
</dbReference>
<evidence type="ECO:0000256" key="5">
    <source>
        <dbReference type="ARBA" id="ARBA00052030"/>
    </source>
</evidence>
<dbReference type="Pfam" id="PF12971">
    <property type="entry name" value="NAGLU_N"/>
    <property type="match status" value="1"/>
</dbReference>
<evidence type="ECO:0000259" key="10">
    <source>
        <dbReference type="Pfam" id="PF05089"/>
    </source>
</evidence>
<comment type="caution">
    <text evidence="13">The sequence shown here is derived from an EMBL/GenBank/DDBJ whole genome shotgun (WGS) entry which is preliminary data.</text>
</comment>
<dbReference type="InterPro" id="IPR024732">
    <property type="entry name" value="NAGLU_C"/>
</dbReference>
<evidence type="ECO:0000259" key="12">
    <source>
        <dbReference type="Pfam" id="PF12972"/>
    </source>
</evidence>
<reference evidence="13 14" key="1">
    <citation type="journal article" date="2017" name="Gigascience">
        <title>Genome sequence of the small brown planthopper, Laodelphax striatellus.</title>
        <authorList>
            <person name="Zhu J."/>
            <person name="Jiang F."/>
            <person name="Wang X."/>
            <person name="Yang P."/>
            <person name="Bao Y."/>
            <person name="Zhao W."/>
            <person name="Wang W."/>
            <person name="Lu H."/>
            <person name="Wang Q."/>
            <person name="Cui N."/>
            <person name="Li J."/>
            <person name="Chen X."/>
            <person name="Luo L."/>
            <person name="Yu J."/>
            <person name="Kang L."/>
            <person name="Cui F."/>
        </authorList>
    </citation>
    <scope>NUCLEOTIDE SEQUENCE [LARGE SCALE GENOMIC DNA]</scope>
    <source>
        <strain evidence="13">Lst14</strain>
    </source>
</reference>
<dbReference type="InterPro" id="IPR007781">
    <property type="entry name" value="NAGLU"/>
</dbReference>
<dbReference type="SMR" id="A0A482XQH6"/>
<feature type="signal peptide" evidence="9">
    <location>
        <begin position="1"/>
        <end position="19"/>
    </location>
</feature>
<evidence type="ECO:0000256" key="2">
    <source>
        <dbReference type="ARBA" id="ARBA00022801"/>
    </source>
</evidence>
<name>A0A482XQH6_LAOST</name>
<comment type="catalytic activity">
    <reaction evidence="5">
        <text>Hydrolysis of terminal non-reducing N-acetyl-D-glucosamine residues in N-acetyl-alpha-D-glucosaminides.</text>
        <dbReference type="EC" id="3.2.1.50"/>
    </reaction>
</comment>
<dbReference type="Pfam" id="PF05089">
    <property type="entry name" value="NAGLU"/>
    <property type="match status" value="1"/>
</dbReference>
<dbReference type="Gene3D" id="3.30.379.10">
    <property type="entry name" value="Chitobiase/beta-hexosaminidase domain 2-like"/>
    <property type="match status" value="1"/>
</dbReference>
<dbReference type="EC" id="3.2.1.50" evidence="7"/>
<dbReference type="OrthoDB" id="6419383at2759"/>
<evidence type="ECO:0000256" key="3">
    <source>
        <dbReference type="ARBA" id="ARBA00023180"/>
    </source>
</evidence>
<dbReference type="AlphaFoldDB" id="A0A482XQH6"/>
<dbReference type="InterPro" id="IPR024733">
    <property type="entry name" value="NAGLU_tim-barrel"/>
</dbReference>
<dbReference type="Proteomes" id="UP000291343">
    <property type="component" value="Unassembled WGS sequence"/>
</dbReference>
<evidence type="ECO:0000259" key="11">
    <source>
        <dbReference type="Pfam" id="PF12971"/>
    </source>
</evidence>
<dbReference type="InParanoid" id="A0A482XQH6"/>
<keyword evidence="14" id="KW-1185">Reference proteome</keyword>
<keyword evidence="2" id="KW-0378">Hydrolase</keyword>
<dbReference type="EMBL" id="QKKF02002849">
    <property type="protein sequence ID" value="RZF48026.1"/>
    <property type="molecule type" value="Genomic_DNA"/>
</dbReference>
<comment type="similarity">
    <text evidence="6">Belongs to the glycosyl hydrolase 89 family.</text>
</comment>
<dbReference type="FunCoup" id="A0A482XQH6">
    <property type="interactions" value="194"/>
</dbReference>
<protein>
    <recommendedName>
        <fullName evidence="8">Alpha-N-acetylglucosaminidase</fullName>
        <ecNumber evidence="7">3.2.1.50</ecNumber>
    </recommendedName>
</protein>
<dbReference type="Gene3D" id="3.20.20.80">
    <property type="entry name" value="Glycosidases"/>
    <property type="match status" value="1"/>
</dbReference>
<dbReference type="FunFam" id="3.20.20.80:FF:000107">
    <property type="entry name" value="Alpha-N-acetylglucosaminidase family"/>
    <property type="match status" value="1"/>
</dbReference>
<keyword evidence="1 9" id="KW-0732">Signal</keyword>
<proteinExistence type="inferred from homology"/>
<sequence>MYLLHNIIFLISFVTLSTSMKNFDDTLGHIKTKSSAETQQKAVEELIKRLLPDAAYLFKIKIEPQLTDQSGNDKFSVSKVSNDIHVTITASTGVAAAWGFHHYLKYYCHCHVSWDGDQLNLPDPLPEANVTETANDRFRYYQNVCTSSYSFVWWTKERWVREIDWMAMNGINFALAFNAQEAIWREVYLDLGLTEEEISKHFTGPAFSAWGRMGNIRGWAGPLSSAWHSKSIELQKSILEQMRNIGIIPILPAFAGQVPVAFKRLFPNASLETLPTWNRFQDEYCCPLLLSPDDPLFQQVGKRFLNKYIKRFGTDHVYNCDTFNEMTPPRGDIDYLSSIGRATYKAMTVADPDAIWLLQGWLFHHEFLFWTRKRVEAFVTSVPIGKMIVLDLHAELFPQYENFDSFFGQPFIWCMLHNFGGTLGLQGSVENLNQGPFKARKFANSSMVGTGLTPEGINQNYIVYDIMSEVGYRQSPVDLDLWFQQYSIRRYGIDNEYAKKMWTLLKGSIYSYNGPVSLHGKYIIVHSPSLKLSKTVWFDICTVAEVWGNAIHASDSWPLNTAFSETFRYDLVDITREALRLLIDESYERIVTYVDAKNVELFKDETETFLSLMQSLIDLLSSHDKFLLQNWIKAAKDSSSTAEESANFEMNARNQITLWGPNGEIKDYAAKQWAGLVKHYYKPRWELFFKLLLEALDNHKGINEHIIREKIFNAVEKPFSDCRTTINETHTGNPIETAKRTFQQWRNKFNCTKLPPFATRIG</sequence>
<dbReference type="Gene3D" id="1.20.120.670">
    <property type="entry name" value="N-acetyl-b-d-glucoasminidase"/>
    <property type="match status" value="1"/>
</dbReference>
<feature type="domain" description="Alpha-N-acetylglucosaminidase tim-barrel" evidence="10">
    <location>
        <begin position="139"/>
        <end position="473"/>
    </location>
</feature>
<evidence type="ECO:0000256" key="8">
    <source>
        <dbReference type="ARBA" id="ARBA00072202"/>
    </source>
</evidence>